<protein>
    <submittedName>
        <fullName evidence="2">Uncharacterized protein</fullName>
    </submittedName>
</protein>
<evidence type="ECO:0000256" key="1">
    <source>
        <dbReference type="SAM" id="MobiDB-lite"/>
    </source>
</evidence>
<gene>
    <name evidence="2" type="ORF">BG36_01385</name>
</gene>
<evidence type="ECO:0000313" key="2">
    <source>
        <dbReference type="EMBL" id="EXL10536.1"/>
    </source>
</evidence>
<proteinExistence type="predicted"/>
<sequence>MSKPASGAGHRARSPARTAHAPRPGPPGAPGSPRAGRRSNDPRKGGEPRREICPKRNSAACPTSSRTGPRAAVRRMSRSTTRTAPAWPPARSGSVIAIFPSRSGTTRSGSATASRRASPSRSAAGTISCSRET</sequence>
<reference evidence="2 3" key="1">
    <citation type="submission" date="2014-02" db="EMBL/GenBank/DDBJ databases">
        <title>Aquamicrobium defluvii Genome sequencing.</title>
        <authorList>
            <person name="Wang X."/>
        </authorList>
    </citation>
    <scope>NUCLEOTIDE SEQUENCE [LARGE SCALE GENOMIC DNA]</scope>
    <source>
        <strain evidence="2 3">W13Z1</strain>
    </source>
</reference>
<accession>A0A011UWD2</accession>
<feature type="region of interest" description="Disordered" evidence="1">
    <location>
        <begin position="1"/>
        <end position="133"/>
    </location>
</feature>
<feature type="compositionally biased region" description="Basic and acidic residues" evidence="1">
    <location>
        <begin position="38"/>
        <end position="54"/>
    </location>
</feature>
<dbReference type="Proteomes" id="UP000019849">
    <property type="component" value="Unassembled WGS sequence"/>
</dbReference>
<dbReference type="AlphaFoldDB" id="A0A011UWD2"/>
<evidence type="ECO:0000313" key="3">
    <source>
        <dbReference type="Proteomes" id="UP000019849"/>
    </source>
</evidence>
<dbReference type="HOGENOM" id="CLU_1902322_0_0_5"/>
<organism evidence="2 3">
    <name type="scientific">Aquamicrobium defluvii</name>
    <dbReference type="NCBI Taxonomy" id="69279"/>
    <lineage>
        <taxon>Bacteria</taxon>
        <taxon>Pseudomonadati</taxon>
        <taxon>Pseudomonadota</taxon>
        <taxon>Alphaproteobacteria</taxon>
        <taxon>Hyphomicrobiales</taxon>
        <taxon>Phyllobacteriaceae</taxon>
        <taxon>Aquamicrobium</taxon>
    </lineage>
</organism>
<dbReference type="STRING" id="69279.BG36_01385"/>
<dbReference type="EMBL" id="JENY01000001">
    <property type="protein sequence ID" value="EXL10536.1"/>
    <property type="molecule type" value="Genomic_DNA"/>
</dbReference>
<name>A0A011UWD2_9HYPH</name>
<feature type="compositionally biased region" description="Low complexity" evidence="1">
    <location>
        <begin position="100"/>
        <end position="126"/>
    </location>
</feature>
<comment type="caution">
    <text evidence="2">The sequence shown here is derived from an EMBL/GenBank/DDBJ whole genome shotgun (WGS) entry which is preliminary data.</text>
</comment>